<dbReference type="RefSeq" id="XP_008898452.1">
    <property type="nucleotide sequence ID" value="XM_008900204.1"/>
</dbReference>
<reference evidence="2" key="1">
    <citation type="submission" date="2011-12" db="EMBL/GenBank/DDBJ databases">
        <authorList>
            <consortium name="The Broad Institute Genome Sequencing Platform"/>
            <person name="Russ C."/>
            <person name="Tyler B."/>
            <person name="Panabieres F."/>
            <person name="Shan W."/>
            <person name="Tripathy S."/>
            <person name="Grunwald N."/>
            <person name="Machado M."/>
            <person name="Young S.K."/>
            <person name="Zeng Q."/>
            <person name="Gargeya S."/>
            <person name="Fitzgerald M."/>
            <person name="Haas B."/>
            <person name="Abouelleil A."/>
            <person name="Alvarado L."/>
            <person name="Arachchi H.M."/>
            <person name="Berlin A."/>
            <person name="Chapman S.B."/>
            <person name="Gearin G."/>
            <person name="Goldberg J."/>
            <person name="Griggs A."/>
            <person name="Gujja S."/>
            <person name="Hansen M."/>
            <person name="Heiman D."/>
            <person name="Howarth C."/>
            <person name="Larimer J."/>
            <person name="Lui A."/>
            <person name="MacDonald P.J.P."/>
            <person name="McCowen C."/>
            <person name="Montmayeur A."/>
            <person name="Murphy C."/>
            <person name="Neiman D."/>
            <person name="Pearson M."/>
            <person name="Priest M."/>
            <person name="Roberts A."/>
            <person name="Saif S."/>
            <person name="Shea T."/>
            <person name="Sisk P."/>
            <person name="Stolte C."/>
            <person name="Sykes S."/>
            <person name="Wortman J."/>
            <person name="Nusbaum C."/>
            <person name="Birren B."/>
        </authorList>
    </citation>
    <scope>NUCLEOTIDE SEQUENCE [LARGE SCALE GENOMIC DNA]</scope>
    <source>
        <strain evidence="2">INRA-310</strain>
    </source>
</reference>
<organism evidence="1 2">
    <name type="scientific">Phytophthora nicotianae (strain INRA-310)</name>
    <name type="common">Phytophthora parasitica</name>
    <dbReference type="NCBI Taxonomy" id="761204"/>
    <lineage>
        <taxon>Eukaryota</taxon>
        <taxon>Sar</taxon>
        <taxon>Stramenopiles</taxon>
        <taxon>Oomycota</taxon>
        <taxon>Peronosporomycetes</taxon>
        <taxon>Peronosporales</taxon>
        <taxon>Peronosporaceae</taxon>
        <taxon>Phytophthora</taxon>
    </lineage>
</organism>
<evidence type="ECO:0000313" key="2">
    <source>
        <dbReference type="Proteomes" id="UP000018817"/>
    </source>
</evidence>
<dbReference type="GeneID" id="20176282"/>
<dbReference type="EMBL" id="KI669569">
    <property type="protein sequence ID" value="ETN16073.1"/>
    <property type="molecule type" value="Genomic_DNA"/>
</dbReference>
<gene>
    <name evidence="1" type="ORF">PPTG_06302</name>
</gene>
<reference evidence="1 2" key="2">
    <citation type="submission" date="2013-11" db="EMBL/GenBank/DDBJ databases">
        <title>The Genome Sequence of Phytophthora parasitica INRA-310.</title>
        <authorList>
            <consortium name="The Broad Institute Genomics Platform"/>
            <person name="Russ C."/>
            <person name="Tyler B."/>
            <person name="Panabieres F."/>
            <person name="Shan W."/>
            <person name="Tripathy S."/>
            <person name="Grunwald N."/>
            <person name="Machado M."/>
            <person name="Johnson C.S."/>
            <person name="Arredondo F."/>
            <person name="Hong C."/>
            <person name="Coffey M."/>
            <person name="Young S.K."/>
            <person name="Zeng Q."/>
            <person name="Gargeya S."/>
            <person name="Fitzgerald M."/>
            <person name="Abouelleil A."/>
            <person name="Alvarado L."/>
            <person name="Chapman S.B."/>
            <person name="Gainer-Dewar J."/>
            <person name="Goldberg J."/>
            <person name="Griggs A."/>
            <person name="Gujja S."/>
            <person name="Hansen M."/>
            <person name="Howarth C."/>
            <person name="Imamovic A."/>
            <person name="Ireland A."/>
            <person name="Larimer J."/>
            <person name="McCowan C."/>
            <person name="Murphy C."/>
            <person name="Pearson M."/>
            <person name="Poon T.W."/>
            <person name="Priest M."/>
            <person name="Roberts A."/>
            <person name="Saif S."/>
            <person name="Shea T."/>
            <person name="Sykes S."/>
            <person name="Wortman J."/>
            <person name="Nusbaum C."/>
            <person name="Birren B."/>
        </authorList>
    </citation>
    <scope>NUCLEOTIDE SEQUENCE [LARGE SCALE GENOMIC DNA]</scope>
    <source>
        <strain evidence="1 2">INRA-310</strain>
    </source>
</reference>
<dbReference type="STRING" id="761204.W2QSI5"/>
<proteinExistence type="predicted"/>
<name>W2QSI5_PHYN3</name>
<evidence type="ECO:0000313" key="1">
    <source>
        <dbReference type="EMBL" id="ETN16073.1"/>
    </source>
</evidence>
<protein>
    <submittedName>
        <fullName evidence="1">Uncharacterized protein</fullName>
    </submittedName>
</protein>
<sequence>MSLLETPEPDNDRLMQFIEAYWMISKSRYLNKRDPVSRDPDTLDFWLNQLDERRFTQDFRVTRFQFTQIVDLIKDNPVFFFTTRTFLRRQLRASSRLRNIDLGVMAMVHRLES</sequence>
<dbReference type="OrthoDB" id="88521at2759"/>
<dbReference type="VEuPathDB" id="FungiDB:PPTG_06302"/>
<dbReference type="Proteomes" id="UP000018817">
    <property type="component" value="Unassembled WGS sequence"/>
</dbReference>
<dbReference type="AlphaFoldDB" id="W2QSI5"/>
<accession>W2QSI5</accession>